<name>A0A1S3DA51_DIACI</name>
<accession>A0A1S3DA51</accession>
<reference evidence="2" key="1">
    <citation type="submission" date="2025-08" db="UniProtKB">
        <authorList>
            <consortium name="RefSeq"/>
        </authorList>
    </citation>
    <scope>IDENTIFICATION</scope>
</reference>
<dbReference type="PaxDb" id="121845-A0A1S3DA51"/>
<dbReference type="GeneID" id="103514541"/>
<organism evidence="1 2">
    <name type="scientific">Diaphorina citri</name>
    <name type="common">Asian citrus psyllid</name>
    <dbReference type="NCBI Taxonomy" id="121845"/>
    <lineage>
        <taxon>Eukaryota</taxon>
        <taxon>Metazoa</taxon>
        <taxon>Ecdysozoa</taxon>
        <taxon>Arthropoda</taxon>
        <taxon>Hexapoda</taxon>
        <taxon>Insecta</taxon>
        <taxon>Pterygota</taxon>
        <taxon>Neoptera</taxon>
        <taxon>Paraneoptera</taxon>
        <taxon>Hemiptera</taxon>
        <taxon>Sternorrhyncha</taxon>
        <taxon>Psylloidea</taxon>
        <taxon>Psyllidae</taxon>
        <taxon>Diaphorininae</taxon>
        <taxon>Diaphorina</taxon>
    </lineage>
</organism>
<protein>
    <submittedName>
        <fullName evidence="2">Uncharacterized protein LOC103514541</fullName>
    </submittedName>
</protein>
<dbReference type="AlphaFoldDB" id="A0A1S3DA51"/>
<evidence type="ECO:0000313" key="1">
    <source>
        <dbReference type="Proteomes" id="UP000079169"/>
    </source>
</evidence>
<dbReference type="Proteomes" id="UP000079169">
    <property type="component" value="Unplaced"/>
</dbReference>
<dbReference type="RefSeq" id="XP_008477658.1">
    <property type="nucleotide sequence ID" value="XM_008479436.2"/>
</dbReference>
<proteinExistence type="predicted"/>
<sequence length="299" mass="34908">MININHGICSGCYAKQQYPNNEHSNVRLCKHFEKYVHIEPNLVTFEDETSRGVTFSINYGTEEFSHFIRRTTGCNVTEYHTTFCIYVNNSCHSMCVVQKYIHLVIRFSTITRNKAECDRFLLPMDVSVRHQHESYVGKMLGDDGNTSDMSAASLKDPRVDFGQRKAMDSITVKFFNYKLDRTNDAQPFWLYNNTSQNVEVSVKVIDKYRKSVQIISENFFFMTVVCLKYFIEYFDTLKELCETERKRSDIYHSGSGDGVTYRELNIEEYRIHSTIVRIRNSKKSTNLQNDLKSNQIKIG</sequence>
<dbReference type="KEGG" id="dci:103514541"/>
<evidence type="ECO:0000313" key="2">
    <source>
        <dbReference type="RefSeq" id="XP_008477658.1"/>
    </source>
</evidence>
<keyword evidence="1" id="KW-1185">Reference proteome</keyword>
<gene>
    <name evidence="2" type="primary">LOC103514541</name>
</gene>